<evidence type="ECO:0000313" key="4">
    <source>
        <dbReference type="WBParaSite" id="TCLT_0000290801-mRNA-1"/>
    </source>
</evidence>
<feature type="signal peptide" evidence="1">
    <location>
        <begin position="1"/>
        <end position="28"/>
    </location>
</feature>
<sequence>MASTTTVSSLLLIFLAVVTVQVMPEVQSSDFDYTSILQNEAEKHSSNAGRIGFRPRKRDFINKSFAPFMENAMAREIRSLALGRPNFRPAKRSSYTLNEFDSWLAEQIPSNANPTPENIKK</sequence>
<gene>
    <name evidence="2" type="ORF">TCLT_LOCUS2909</name>
</gene>
<evidence type="ECO:0000313" key="2">
    <source>
        <dbReference type="EMBL" id="VDM99110.1"/>
    </source>
</evidence>
<organism evidence="4">
    <name type="scientific">Thelazia callipaeda</name>
    <name type="common">Oriental eyeworm</name>
    <name type="synonym">Parasitic nematode</name>
    <dbReference type="NCBI Taxonomy" id="103827"/>
    <lineage>
        <taxon>Eukaryota</taxon>
        <taxon>Metazoa</taxon>
        <taxon>Ecdysozoa</taxon>
        <taxon>Nematoda</taxon>
        <taxon>Chromadorea</taxon>
        <taxon>Rhabditida</taxon>
        <taxon>Spirurina</taxon>
        <taxon>Spiruromorpha</taxon>
        <taxon>Thelazioidea</taxon>
        <taxon>Thelaziidae</taxon>
        <taxon>Thelazia</taxon>
    </lineage>
</organism>
<keyword evidence="1" id="KW-0732">Signal</keyword>
<dbReference type="AlphaFoldDB" id="A0A0N5CRQ8"/>
<reference evidence="4" key="1">
    <citation type="submission" date="2017-02" db="UniProtKB">
        <authorList>
            <consortium name="WormBaseParasite"/>
        </authorList>
    </citation>
    <scope>IDENTIFICATION</scope>
</reference>
<name>A0A0N5CRQ8_THECL</name>
<dbReference type="EMBL" id="UYYF01000784">
    <property type="protein sequence ID" value="VDM99110.1"/>
    <property type="molecule type" value="Genomic_DNA"/>
</dbReference>
<proteinExistence type="predicted"/>
<dbReference type="Proteomes" id="UP000276776">
    <property type="component" value="Unassembled WGS sequence"/>
</dbReference>
<feature type="chain" id="PRO_5043126306" evidence="1">
    <location>
        <begin position="29"/>
        <end position="121"/>
    </location>
</feature>
<dbReference type="WBParaSite" id="TCLT_0000290801-mRNA-1">
    <property type="protein sequence ID" value="TCLT_0000290801-mRNA-1"/>
    <property type="gene ID" value="TCLT_0000290801"/>
</dbReference>
<protein>
    <submittedName>
        <fullName evidence="2 4">Uncharacterized protein</fullName>
    </submittedName>
</protein>
<reference evidence="2 3" key="2">
    <citation type="submission" date="2018-11" db="EMBL/GenBank/DDBJ databases">
        <authorList>
            <consortium name="Pathogen Informatics"/>
        </authorList>
    </citation>
    <scope>NUCLEOTIDE SEQUENCE [LARGE SCALE GENOMIC DNA]</scope>
</reference>
<evidence type="ECO:0000256" key="1">
    <source>
        <dbReference type="SAM" id="SignalP"/>
    </source>
</evidence>
<accession>A0A0N5CRQ8</accession>
<keyword evidence="3" id="KW-1185">Reference proteome</keyword>
<dbReference type="OrthoDB" id="5853887at2759"/>
<evidence type="ECO:0000313" key="3">
    <source>
        <dbReference type="Proteomes" id="UP000276776"/>
    </source>
</evidence>